<gene>
    <name evidence="2" type="ORF">UT84_C0048G0001</name>
</gene>
<dbReference type="Proteomes" id="UP000034531">
    <property type="component" value="Unassembled WGS sequence"/>
</dbReference>
<keyword evidence="1" id="KW-1133">Transmembrane helix</keyword>
<evidence type="ECO:0000313" key="3">
    <source>
        <dbReference type="Proteomes" id="UP000034531"/>
    </source>
</evidence>
<evidence type="ECO:0000256" key="1">
    <source>
        <dbReference type="SAM" id="Phobius"/>
    </source>
</evidence>
<protein>
    <submittedName>
        <fullName evidence="2">Uncharacterized protein</fullName>
    </submittedName>
</protein>
<sequence length="49" mass="4964">MKKLFNVAWVAVSGGIGFIIAASLGLNDPTTTGLIMALGAAVGLILVDY</sequence>
<feature type="transmembrane region" description="Helical" evidence="1">
    <location>
        <begin position="30"/>
        <end position="47"/>
    </location>
</feature>
<dbReference type="AlphaFoldDB" id="A0A0G0RE25"/>
<organism evidence="2 3">
    <name type="scientific">Candidatus Curtissbacteria bacterium GW2011_GWA1_40_16</name>
    <dbReference type="NCBI Taxonomy" id="1618405"/>
    <lineage>
        <taxon>Bacteria</taxon>
        <taxon>Candidatus Curtissiibacteriota</taxon>
    </lineage>
</organism>
<keyword evidence="1" id="KW-0472">Membrane</keyword>
<name>A0A0G0RE25_9BACT</name>
<comment type="caution">
    <text evidence="2">The sequence shown here is derived from an EMBL/GenBank/DDBJ whole genome shotgun (WGS) entry which is preliminary data.</text>
</comment>
<evidence type="ECO:0000313" key="2">
    <source>
        <dbReference type="EMBL" id="KKR48126.1"/>
    </source>
</evidence>
<dbReference type="EMBL" id="LBYI01000048">
    <property type="protein sequence ID" value="KKR48126.1"/>
    <property type="molecule type" value="Genomic_DNA"/>
</dbReference>
<keyword evidence="1" id="KW-0812">Transmembrane</keyword>
<proteinExistence type="predicted"/>
<accession>A0A0G0RE25</accession>
<feature type="transmembrane region" description="Helical" evidence="1">
    <location>
        <begin position="7"/>
        <end position="24"/>
    </location>
</feature>
<reference evidence="2 3" key="1">
    <citation type="journal article" date="2015" name="Nature">
        <title>rRNA introns, odd ribosomes, and small enigmatic genomes across a large radiation of phyla.</title>
        <authorList>
            <person name="Brown C.T."/>
            <person name="Hug L.A."/>
            <person name="Thomas B.C."/>
            <person name="Sharon I."/>
            <person name="Castelle C.J."/>
            <person name="Singh A."/>
            <person name="Wilkins M.J."/>
            <person name="Williams K.H."/>
            <person name="Banfield J.F."/>
        </authorList>
    </citation>
    <scope>NUCLEOTIDE SEQUENCE [LARGE SCALE GENOMIC DNA]</scope>
</reference>